<evidence type="ECO:0000313" key="10">
    <source>
        <dbReference type="Proteomes" id="UP000267821"/>
    </source>
</evidence>
<feature type="transmembrane region" description="Helical" evidence="7">
    <location>
        <begin position="411"/>
        <end position="432"/>
    </location>
</feature>
<evidence type="ECO:0000256" key="7">
    <source>
        <dbReference type="SAM" id="Phobius"/>
    </source>
</evidence>
<dbReference type="PANTHER" id="PTHR12608">
    <property type="entry name" value="TRANSMEMBRANE PROTEIN HTP-1 RELATED"/>
    <property type="match status" value="1"/>
</dbReference>
<proteinExistence type="inferred from homology"/>
<dbReference type="GO" id="GO:0015085">
    <property type="term" value="F:calcium ion transmembrane transporter activity"/>
    <property type="evidence" value="ECO:0007669"/>
    <property type="project" value="TreeGrafter"/>
</dbReference>
<dbReference type="GO" id="GO:0032468">
    <property type="term" value="P:Golgi calcium ion homeostasis"/>
    <property type="evidence" value="ECO:0007669"/>
    <property type="project" value="TreeGrafter"/>
</dbReference>
<dbReference type="GO" id="GO:0005384">
    <property type="term" value="F:manganese ion transmembrane transporter activity"/>
    <property type="evidence" value="ECO:0007669"/>
    <property type="project" value="TreeGrafter"/>
</dbReference>
<reference evidence="9 10" key="1">
    <citation type="journal article" date="2018" name="Nat. Ecol. Evol.">
        <title>Pezizomycetes genomes reveal the molecular basis of ectomycorrhizal truffle lifestyle.</title>
        <authorList>
            <person name="Murat C."/>
            <person name="Payen T."/>
            <person name="Noel B."/>
            <person name="Kuo A."/>
            <person name="Morin E."/>
            <person name="Chen J."/>
            <person name="Kohler A."/>
            <person name="Krizsan K."/>
            <person name="Balestrini R."/>
            <person name="Da Silva C."/>
            <person name="Montanini B."/>
            <person name="Hainaut M."/>
            <person name="Levati E."/>
            <person name="Barry K.W."/>
            <person name="Belfiori B."/>
            <person name="Cichocki N."/>
            <person name="Clum A."/>
            <person name="Dockter R.B."/>
            <person name="Fauchery L."/>
            <person name="Guy J."/>
            <person name="Iotti M."/>
            <person name="Le Tacon F."/>
            <person name="Lindquist E.A."/>
            <person name="Lipzen A."/>
            <person name="Malagnac F."/>
            <person name="Mello A."/>
            <person name="Molinier V."/>
            <person name="Miyauchi S."/>
            <person name="Poulain J."/>
            <person name="Riccioni C."/>
            <person name="Rubini A."/>
            <person name="Sitrit Y."/>
            <person name="Splivallo R."/>
            <person name="Traeger S."/>
            <person name="Wang M."/>
            <person name="Zifcakova L."/>
            <person name="Wipf D."/>
            <person name="Zambonelli A."/>
            <person name="Paolocci F."/>
            <person name="Nowrousian M."/>
            <person name="Ottonello S."/>
            <person name="Baldrian P."/>
            <person name="Spatafora J.W."/>
            <person name="Henrissat B."/>
            <person name="Nagy L.G."/>
            <person name="Aury J.M."/>
            <person name="Wincker P."/>
            <person name="Grigoriev I.V."/>
            <person name="Bonfante P."/>
            <person name="Martin F.M."/>
        </authorList>
    </citation>
    <scope>NUCLEOTIDE SEQUENCE [LARGE SCALE GENOMIC DNA]</scope>
    <source>
        <strain evidence="9 10">ATCC MYA-4762</strain>
    </source>
</reference>
<evidence type="ECO:0000256" key="5">
    <source>
        <dbReference type="ARBA" id="ARBA00023136"/>
    </source>
</evidence>
<feature type="signal peptide" evidence="8">
    <location>
        <begin position="1"/>
        <end position="23"/>
    </location>
</feature>
<sequence length="467" mass="49432">MHLSRGLGRFLLLLSFFTALASARGLSGHNIARRTEAVLEPPVKEGPPAPAPTKKSAPGTKDAPVDGQDGKPHSGPMIPQGGPPSGSGAGVPPEVGVSGGVPSVDMSKPPLVTGEHEIVGLEGQEGVRKEDSKSDLDPESNLSKSVTTDPLTKNKEEGDDYDHSGKDKDDADESRGPPVKLPGDEESEDNGTIDSPSHSFALSFIMILFSEIGDKTFLIAALMAMKHPRLVVFSAAFCSLAVMSILSAVLGHAVPTLISRKYTSFLAGALFLVFGLRMIKEGLGMKKGTGGVQEEMKEVEQELEEKEAEIKGRNGSDLRDLEEGGRHRALGGNSFHRSTSSPSLSDSDDDGFKARRKGKKGSSGSFLEGIQNLAGLVLSPAWVQTFVMTFLGEWGDRSQIATIAMAAGQDYWWVILGTISGHSLCTAGAVIGGRFLAERISVRNVTLGGACAFLLFGVIYLAESLYL</sequence>
<feature type="region of interest" description="Disordered" evidence="6">
    <location>
        <begin position="306"/>
        <end position="364"/>
    </location>
</feature>
<dbReference type="STRING" id="1051890.A0A3N4LY55"/>
<dbReference type="Proteomes" id="UP000267821">
    <property type="component" value="Unassembled WGS sequence"/>
</dbReference>
<feature type="transmembrane region" description="Helical" evidence="7">
    <location>
        <begin position="444"/>
        <end position="462"/>
    </location>
</feature>
<name>A0A3N4LY55_9PEZI</name>
<feature type="compositionally biased region" description="Basic and acidic residues" evidence="6">
    <location>
        <begin position="152"/>
        <end position="175"/>
    </location>
</feature>
<dbReference type="Pfam" id="PF01169">
    <property type="entry name" value="GDT1"/>
    <property type="match status" value="2"/>
</dbReference>
<evidence type="ECO:0000256" key="8">
    <source>
        <dbReference type="SAM" id="SignalP"/>
    </source>
</evidence>
<feature type="region of interest" description="Disordered" evidence="6">
    <location>
        <begin position="38"/>
        <end position="193"/>
    </location>
</feature>
<dbReference type="InParanoid" id="A0A3N4LY55"/>
<keyword evidence="4 7" id="KW-1133">Transmembrane helix</keyword>
<dbReference type="PANTHER" id="PTHR12608:SF1">
    <property type="entry name" value="TRANSMEMBRANE PROTEIN 165"/>
    <property type="match status" value="1"/>
</dbReference>
<accession>A0A3N4LY55</accession>
<evidence type="ECO:0000256" key="3">
    <source>
        <dbReference type="ARBA" id="ARBA00022692"/>
    </source>
</evidence>
<keyword evidence="10" id="KW-1185">Reference proteome</keyword>
<feature type="transmembrane region" description="Helical" evidence="7">
    <location>
        <begin position="230"/>
        <end position="250"/>
    </location>
</feature>
<keyword evidence="3 7" id="KW-0812">Transmembrane</keyword>
<evidence type="ECO:0000256" key="1">
    <source>
        <dbReference type="ARBA" id="ARBA00004141"/>
    </source>
</evidence>
<dbReference type="EMBL" id="ML121534">
    <property type="protein sequence ID" value="RPB26519.1"/>
    <property type="molecule type" value="Genomic_DNA"/>
</dbReference>
<feature type="transmembrane region" description="Helical" evidence="7">
    <location>
        <begin position="365"/>
        <end position="391"/>
    </location>
</feature>
<dbReference type="InterPro" id="IPR049555">
    <property type="entry name" value="GDT1-like_CS"/>
</dbReference>
<comment type="similarity">
    <text evidence="2">Belongs to the GDT1 family.</text>
</comment>
<evidence type="ECO:0000256" key="6">
    <source>
        <dbReference type="SAM" id="MobiDB-lite"/>
    </source>
</evidence>
<dbReference type="InterPro" id="IPR001727">
    <property type="entry name" value="GDT1-like"/>
</dbReference>
<gene>
    <name evidence="9" type="ORF">L211DRAFT_804643</name>
</gene>
<protein>
    <submittedName>
        <fullName evidence="9">UPF0016-domain-containing protein</fullName>
    </submittedName>
</protein>
<feature type="chain" id="PRO_5018310849" evidence="8">
    <location>
        <begin position="24"/>
        <end position="467"/>
    </location>
</feature>
<evidence type="ECO:0000313" key="9">
    <source>
        <dbReference type="EMBL" id="RPB26519.1"/>
    </source>
</evidence>
<feature type="compositionally biased region" description="Polar residues" evidence="6">
    <location>
        <begin position="140"/>
        <end position="151"/>
    </location>
</feature>
<keyword evidence="5 7" id="KW-0472">Membrane</keyword>
<feature type="compositionally biased region" description="Basic and acidic residues" evidence="6">
    <location>
        <begin position="114"/>
        <end position="136"/>
    </location>
</feature>
<keyword evidence="8" id="KW-0732">Signal</keyword>
<dbReference type="GO" id="GO:0032472">
    <property type="term" value="P:Golgi calcium ion transport"/>
    <property type="evidence" value="ECO:0007669"/>
    <property type="project" value="TreeGrafter"/>
</dbReference>
<dbReference type="FunCoup" id="A0A3N4LY55">
    <property type="interactions" value="669"/>
</dbReference>
<organism evidence="9 10">
    <name type="scientific">Terfezia boudieri ATCC MYA-4762</name>
    <dbReference type="NCBI Taxonomy" id="1051890"/>
    <lineage>
        <taxon>Eukaryota</taxon>
        <taxon>Fungi</taxon>
        <taxon>Dikarya</taxon>
        <taxon>Ascomycota</taxon>
        <taxon>Pezizomycotina</taxon>
        <taxon>Pezizomycetes</taxon>
        <taxon>Pezizales</taxon>
        <taxon>Pezizaceae</taxon>
        <taxon>Terfezia</taxon>
    </lineage>
</organism>
<dbReference type="PROSITE" id="PS01214">
    <property type="entry name" value="UPF0016"/>
    <property type="match status" value="1"/>
</dbReference>
<feature type="compositionally biased region" description="Basic and acidic residues" evidence="6">
    <location>
        <begin position="308"/>
        <end position="326"/>
    </location>
</feature>
<dbReference type="OrthoDB" id="442680at2759"/>
<feature type="compositionally biased region" description="Low complexity" evidence="6">
    <location>
        <begin position="52"/>
        <end position="61"/>
    </location>
</feature>
<evidence type="ECO:0000256" key="4">
    <source>
        <dbReference type="ARBA" id="ARBA00022989"/>
    </source>
</evidence>
<evidence type="ECO:0000256" key="2">
    <source>
        <dbReference type="ARBA" id="ARBA00009190"/>
    </source>
</evidence>
<feature type="compositionally biased region" description="Low complexity" evidence="6">
    <location>
        <begin position="90"/>
        <end position="104"/>
    </location>
</feature>
<dbReference type="GO" id="GO:0000329">
    <property type="term" value="C:fungal-type vacuole membrane"/>
    <property type="evidence" value="ECO:0007669"/>
    <property type="project" value="TreeGrafter"/>
</dbReference>
<dbReference type="GO" id="GO:0005794">
    <property type="term" value="C:Golgi apparatus"/>
    <property type="evidence" value="ECO:0007669"/>
    <property type="project" value="TreeGrafter"/>
</dbReference>
<dbReference type="AlphaFoldDB" id="A0A3N4LY55"/>
<comment type="subcellular location">
    <subcellularLocation>
        <location evidence="1">Membrane</location>
        <topology evidence="1">Multi-pass membrane protein</topology>
    </subcellularLocation>
</comment>
<feature type="transmembrane region" description="Helical" evidence="7">
    <location>
        <begin position="262"/>
        <end position="279"/>
    </location>
</feature>